<dbReference type="InterPro" id="IPR027417">
    <property type="entry name" value="P-loop_NTPase"/>
</dbReference>
<keyword evidence="4" id="KW-0804">Transcription</keyword>
<evidence type="ECO:0000256" key="2">
    <source>
        <dbReference type="ARBA" id="ARBA00022840"/>
    </source>
</evidence>
<feature type="domain" description="PAS" evidence="6">
    <location>
        <begin position="97"/>
        <end position="158"/>
    </location>
</feature>
<dbReference type="InterPro" id="IPR003593">
    <property type="entry name" value="AAA+_ATPase"/>
</dbReference>
<dbReference type="InterPro" id="IPR035965">
    <property type="entry name" value="PAS-like_dom_sf"/>
</dbReference>
<dbReference type="EMBL" id="JBAWSX010000001">
    <property type="protein sequence ID" value="MEI4799867.1"/>
    <property type="molecule type" value="Genomic_DNA"/>
</dbReference>
<feature type="domain" description="Sigma-54 factor interaction" evidence="5">
    <location>
        <begin position="238"/>
        <end position="468"/>
    </location>
</feature>
<evidence type="ECO:0000256" key="1">
    <source>
        <dbReference type="ARBA" id="ARBA00022741"/>
    </source>
</evidence>
<dbReference type="SUPFAM" id="SSF52540">
    <property type="entry name" value="P-loop containing nucleoside triphosphate hydrolases"/>
    <property type="match status" value="1"/>
</dbReference>
<organism evidence="7 8">
    <name type="scientific">Bacillus bruguierae</name>
    <dbReference type="NCBI Taxonomy" id="3127667"/>
    <lineage>
        <taxon>Bacteria</taxon>
        <taxon>Bacillati</taxon>
        <taxon>Bacillota</taxon>
        <taxon>Bacilli</taxon>
        <taxon>Bacillales</taxon>
        <taxon>Bacillaceae</taxon>
        <taxon>Bacillus</taxon>
    </lineage>
</organism>
<dbReference type="PROSITE" id="PS00675">
    <property type="entry name" value="SIGMA54_INTERACT_1"/>
    <property type="match status" value="1"/>
</dbReference>
<dbReference type="Gene3D" id="3.40.50.300">
    <property type="entry name" value="P-loop containing nucleotide triphosphate hydrolases"/>
    <property type="match status" value="1"/>
</dbReference>
<dbReference type="PANTHER" id="PTHR32071:SF57">
    <property type="entry name" value="C4-DICARBOXYLATE TRANSPORT TRANSCRIPTIONAL REGULATORY PROTEIN DCTD"/>
    <property type="match status" value="1"/>
</dbReference>
<sequence length="557" mass="63874">MMFSLPSIKEIIKQLLIDTPFDTQQIEQKNGGFYYRSTPKAPELPCKVVYEDDSLFTLLQAFRHHSTAIILDTNKNPLGCITAAQIIHFLHNSYNQLKAFYETVIQTTDSSVTVIDDKERVRTWTEGAEKIFSVKRQDIIGRPITDFFDYKNLEILQSLHKGKRIVGQHHQPQSDLFVLINSNPVYFNDQIIGAVVSETDITNQVVLNEKLFNMSNEVHRLEQEVAKYKDSSDPFYSIKGKSAALQRTVDLARRVCSVKSTVLILGESGVGKEVFAKAIHEASEEPKAPFISINCGAIPASLFESELFGYERGAFSGADSKGKKGKIELAKGGTLFLDEIGEIPLEMQVKLLRVLQERKYYRVGGEKEINIDFRIIAATNRDLQELMKQGLFREDLYYRLNVVSLHIPPLRERQEDIIELTHYFLHDFSLSYQRPIHEFPPEVMHELLCYNWPGNIRELRNSIERLIVFATDGVIKREYLPFHTKSITFEDTLKTASHILLENDCTILPLQEEMNQHEKKVIERALHLLDGNKLECAKQLGITRATLYNRLKRLGLN</sequence>
<dbReference type="Pfam" id="PF13596">
    <property type="entry name" value="PAS_10"/>
    <property type="match status" value="1"/>
</dbReference>
<dbReference type="PANTHER" id="PTHR32071">
    <property type="entry name" value="TRANSCRIPTIONAL REGULATORY PROTEIN"/>
    <property type="match status" value="1"/>
</dbReference>
<dbReference type="InterPro" id="IPR000014">
    <property type="entry name" value="PAS"/>
</dbReference>
<dbReference type="SUPFAM" id="SSF46689">
    <property type="entry name" value="Homeodomain-like"/>
    <property type="match status" value="1"/>
</dbReference>
<accession>A0ABU8FB03</accession>
<dbReference type="PROSITE" id="PS50112">
    <property type="entry name" value="PAS"/>
    <property type="match status" value="1"/>
</dbReference>
<dbReference type="SMART" id="SM00382">
    <property type="entry name" value="AAA"/>
    <property type="match status" value="1"/>
</dbReference>
<dbReference type="Pfam" id="PF25601">
    <property type="entry name" value="AAA_lid_14"/>
    <property type="match status" value="1"/>
</dbReference>
<proteinExistence type="predicted"/>
<keyword evidence="8" id="KW-1185">Reference proteome</keyword>
<protein>
    <submittedName>
        <fullName evidence="7">Sigma 54-interacting transcriptional regulator</fullName>
    </submittedName>
</protein>
<keyword evidence="1" id="KW-0547">Nucleotide-binding</keyword>
<dbReference type="InterPro" id="IPR025662">
    <property type="entry name" value="Sigma_54_int_dom_ATP-bd_1"/>
</dbReference>
<dbReference type="SUPFAM" id="SSF55785">
    <property type="entry name" value="PYP-like sensor domain (PAS domain)"/>
    <property type="match status" value="1"/>
</dbReference>
<evidence type="ECO:0000256" key="3">
    <source>
        <dbReference type="ARBA" id="ARBA00023015"/>
    </source>
</evidence>
<gene>
    <name evidence="7" type="ORF">WAZ07_00765</name>
</gene>
<dbReference type="Pfam" id="PF02954">
    <property type="entry name" value="HTH_8"/>
    <property type="match status" value="1"/>
</dbReference>
<dbReference type="PROSITE" id="PS50045">
    <property type="entry name" value="SIGMA54_INTERACT_4"/>
    <property type="match status" value="1"/>
</dbReference>
<dbReference type="SMART" id="SM00091">
    <property type="entry name" value="PAS"/>
    <property type="match status" value="1"/>
</dbReference>
<evidence type="ECO:0000259" key="5">
    <source>
        <dbReference type="PROSITE" id="PS50045"/>
    </source>
</evidence>
<keyword evidence="2" id="KW-0067">ATP-binding</keyword>
<dbReference type="CDD" id="cd00009">
    <property type="entry name" value="AAA"/>
    <property type="match status" value="1"/>
</dbReference>
<evidence type="ECO:0000313" key="8">
    <source>
        <dbReference type="Proteomes" id="UP001372526"/>
    </source>
</evidence>
<dbReference type="InterPro" id="IPR009057">
    <property type="entry name" value="Homeodomain-like_sf"/>
</dbReference>
<dbReference type="Gene3D" id="1.10.10.60">
    <property type="entry name" value="Homeodomain-like"/>
    <property type="match status" value="1"/>
</dbReference>
<evidence type="ECO:0000259" key="6">
    <source>
        <dbReference type="PROSITE" id="PS50112"/>
    </source>
</evidence>
<dbReference type="Gene3D" id="1.10.8.60">
    <property type="match status" value="1"/>
</dbReference>
<dbReference type="Gene3D" id="3.30.450.20">
    <property type="entry name" value="PAS domain"/>
    <property type="match status" value="1"/>
</dbReference>
<evidence type="ECO:0000256" key="4">
    <source>
        <dbReference type="ARBA" id="ARBA00023163"/>
    </source>
</evidence>
<dbReference type="InterPro" id="IPR002197">
    <property type="entry name" value="HTH_Fis"/>
</dbReference>
<dbReference type="Proteomes" id="UP001372526">
    <property type="component" value="Unassembled WGS sequence"/>
</dbReference>
<evidence type="ECO:0000313" key="7">
    <source>
        <dbReference type="EMBL" id="MEI4799867.1"/>
    </source>
</evidence>
<dbReference type="Pfam" id="PF00158">
    <property type="entry name" value="Sigma54_activat"/>
    <property type="match status" value="1"/>
</dbReference>
<dbReference type="PROSITE" id="PS00688">
    <property type="entry name" value="SIGMA54_INTERACT_3"/>
    <property type="match status" value="1"/>
</dbReference>
<dbReference type="InterPro" id="IPR002078">
    <property type="entry name" value="Sigma_54_int"/>
</dbReference>
<dbReference type="PRINTS" id="PR01590">
    <property type="entry name" value="HTHFIS"/>
</dbReference>
<name>A0ABU8FB03_9BACI</name>
<keyword evidence="3" id="KW-0805">Transcription regulation</keyword>
<dbReference type="InterPro" id="IPR025944">
    <property type="entry name" value="Sigma_54_int_dom_CS"/>
</dbReference>
<reference evidence="7 8" key="1">
    <citation type="submission" date="2024-01" db="EMBL/GenBank/DDBJ databases">
        <title>Seven novel Bacillus-like species.</title>
        <authorList>
            <person name="Liu G."/>
        </authorList>
    </citation>
    <scope>NUCLEOTIDE SEQUENCE [LARGE SCALE GENOMIC DNA]</scope>
    <source>
        <strain evidence="7 8">FJAT-51639</strain>
    </source>
</reference>
<dbReference type="RefSeq" id="WP_336471400.1">
    <property type="nucleotide sequence ID" value="NZ_JBAWSX010000001.1"/>
</dbReference>
<dbReference type="InterPro" id="IPR058031">
    <property type="entry name" value="AAA_lid_NorR"/>
</dbReference>
<comment type="caution">
    <text evidence="7">The sequence shown here is derived from an EMBL/GenBank/DDBJ whole genome shotgun (WGS) entry which is preliminary data.</text>
</comment>